<comment type="caution">
    <text evidence="5">The sequence shown here is derived from an EMBL/GenBank/DDBJ whole genome shotgun (WGS) entry which is preliminary data.</text>
</comment>
<name>A0A9W5X6R0_9BACI</name>
<dbReference type="PANTHER" id="PTHR43201:SF5">
    <property type="entry name" value="MEDIUM-CHAIN ACYL-COA LIGASE ACSF2, MITOCHONDRIAL"/>
    <property type="match status" value="1"/>
</dbReference>
<dbReference type="Pfam" id="PF00501">
    <property type="entry name" value="AMP-binding"/>
    <property type="match status" value="1"/>
</dbReference>
<proteinExistence type="inferred from homology"/>
<dbReference type="Gene3D" id="3.40.50.12780">
    <property type="entry name" value="N-terminal domain of ligase-like"/>
    <property type="match status" value="1"/>
</dbReference>
<evidence type="ECO:0000259" key="4">
    <source>
        <dbReference type="Pfam" id="PF13193"/>
    </source>
</evidence>
<dbReference type="GO" id="GO:0031956">
    <property type="term" value="F:medium-chain fatty acid-CoA ligase activity"/>
    <property type="evidence" value="ECO:0007669"/>
    <property type="project" value="TreeGrafter"/>
</dbReference>
<dbReference type="GO" id="GO:0006631">
    <property type="term" value="P:fatty acid metabolic process"/>
    <property type="evidence" value="ECO:0007669"/>
    <property type="project" value="TreeGrafter"/>
</dbReference>
<feature type="domain" description="AMP-binding enzyme C-terminal" evidence="4">
    <location>
        <begin position="488"/>
        <end position="565"/>
    </location>
</feature>
<protein>
    <submittedName>
        <fullName evidence="5">AMP-binding protein</fullName>
    </submittedName>
</protein>
<dbReference type="InterPro" id="IPR025110">
    <property type="entry name" value="AMP-bd_C"/>
</dbReference>
<reference evidence="5" key="2">
    <citation type="submission" date="2020-09" db="EMBL/GenBank/DDBJ databases">
        <authorList>
            <person name="Sun Q."/>
            <person name="Zhou Y."/>
        </authorList>
    </citation>
    <scope>NUCLEOTIDE SEQUENCE</scope>
    <source>
        <strain evidence="5">CGMCC 1.15454</strain>
    </source>
</reference>
<sequence>MLSDGGRRFTLKVVTLNERRKTFELKNKEWTPEPVHELFFRMAKQYQNKAFIISDQKKWSYADTEDLSKKFSTGLMDLGIKQHDHVALIFPNYPEFIFTKFGVAAAGGITVPLNYRLKKEEFAYLIKQSDSSFIVTVDEWNDINYVSMLKELCPEVFKRNQSEQFPNLKGIIVFSPQGKNYPGTTDFYDLVFSIERGRAESVMNRIPKAQASDVTDIMYTSGTTSMPKGVLVTHDMIWRSAFGSCINRGYQEGRSIFIPIPFYHCFGYIEGIIAGSMVGGILILQINFNESEALDLMEQHQATDILCVPTIGLKLVDVQQQQPRDLSKLQSMYCAGAEVSNQMWKDIKHELKIKELNTGYGMTECAAGVLQTDPNDPISYLSKYVGCVIPGGHVGPDELDGKNITFKVRDIDTGEDLPLGKEGELVCRGPLVTGGYYNKEKETAETIDHDGWLKTGDLAVIDENGYISLTGRIKEIYRMGAENVAPKEIEDVLTSHELINQAYVTGVPDPVMGEVGLAWIVLEQEASLSEKKIFEYASKRLARYKVPKYIKVVEKHELPMTPVGKVLKRQLKDWFIDEQGKVESHF</sequence>
<dbReference type="Proteomes" id="UP000621492">
    <property type="component" value="Unassembled WGS sequence"/>
</dbReference>
<comment type="similarity">
    <text evidence="1">Belongs to the ATP-dependent AMP-binding enzyme family.</text>
</comment>
<dbReference type="InterPro" id="IPR042099">
    <property type="entry name" value="ANL_N_sf"/>
</dbReference>
<dbReference type="PROSITE" id="PS00455">
    <property type="entry name" value="AMP_BINDING"/>
    <property type="match status" value="1"/>
</dbReference>
<dbReference type="EMBL" id="BMJD01000033">
    <property type="protein sequence ID" value="GGB53283.1"/>
    <property type="molecule type" value="Genomic_DNA"/>
</dbReference>
<accession>A0A9W5X6R0</accession>
<dbReference type="AlphaFoldDB" id="A0A9W5X6R0"/>
<keyword evidence="2" id="KW-0436">Ligase</keyword>
<gene>
    <name evidence="5" type="ORF">GCM10011409_33590</name>
</gene>
<dbReference type="Gene3D" id="3.30.300.30">
    <property type="match status" value="1"/>
</dbReference>
<evidence type="ECO:0000256" key="1">
    <source>
        <dbReference type="ARBA" id="ARBA00006432"/>
    </source>
</evidence>
<evidence type="ECO:0000259" key="3">
    <source>
        <dbReference type="Pfam" id="PF00501"/>
    </source>
</evidence>
<organism evidence="5 6">
    <name type="scientific">Lentibacillus populi</name>
    <dbReference type="NCBI Taxonomy" id="1827502"/>
    <lineage>
        <taxon>Bacteria</taxon>
        <taxon>Bacillati</taxon>
        <taxon>Bacillota</taxon>
        <taxon>Bacilli</taxon>
        <taxon>Bacillales</taxon>
        <taxon>Bacillaceae</taxon>
        <taxon>Lentibacillus</taxon>
    </lineage>
</organism>
<dbReference type="Pfam" id="PF13193">
    <property type="entry name" value="AMP-binding_C"/>
    <property type="match status" value="1"/>
</dbReference>
<feature type="domain" description="AMP-dependent synthetase/ligase" evidence="3">
    <location>
        <begin position="39"/>
        <end position="437"/>
    </location>
</feature>
<evidence type="ECO:0000256" key="2">
    <source>
        <dbReference type="ARBA" id="ARBA00022598"/>
    </source>
</evidence>
<evidence type="ECO:0000313" key="6">
    <source>
        <dbReference type="Proteomes" id="UP000621492"/>
    </source>
</evidence>
<reference evidence="5" key="1">
    <citation type="journal article" date="2014" name="Int. J. Syst. Evol. Microbiol.">
        <title>Complete genome sequence of Corynebacterium casei LMG S-19264T (=DSM 44701T), isolated from a smear-ripened cheese.</title>
        <authorList>
            <consortium name="US DOE Joint Genome Institute (JGI-PGF)"/>
            <person name="Walter F."/>
            <person name="Albersmeier A."/>
            <person name="Kalinowski J."/>
            <person name="Ruckert C."/>
        </authorList>
    </citation>
    <scope>NUCLEOTIDE SEQUENCE</scope>
    <source>
        <strain evidence="5">CGMCC 1.15454</strain>
    </source>
</reference>
<evidence type="ECO:0000313" key="5">
    <source>
        <dbReference type="EMBL" id="GGB53283.1"/>
    </source>
</evidence>
<dbReference type="SUPFAM" id="SSF56801">
    <property type="entry name" value="Acetyl-CoA synthetase-like"/>
    <property type="match status" value="1"/>
</dbReference>
<dbReference type="InterPro" id="IPR020845">
    <property type="entry name" value="AMP-binding_CS"/>
</dbReference>
<dbReference type="InterPro" id="IPR000873">
    <property type="entry name" value="AMP-dep_synth/lig_dom"/>
</dbReference>
<keyword evidence="6" id="KW-1185">Reference proteome</keyword>
<dbReference type="InterPro" id="IPR045851">
    <property type="entry name" value="AMP-bd_C_sf"/>
</dbReference>
<dbReference type="PANTHER" id="PTHR43201">
    <property type="entry name" value="ACYL-COA SYNTHETASE"/>
    <property type="match status" value="1"/>
</dbReference>